<feature type="compositionally biased region" description="Polar residues" evidence="5">
    <location>
        <begin position="294"/>
        <end position="326"/>
    </location>
</feature>
<feature type="compositionally biased region" description="Polar residues" evidence="5">
    <location>
        <begin position="848"/>
        <end position="861"/>
    </location>
</feature>
<evidence type="ECO:0000256" key="4">
    <source>
        <dbReference type="PROSITE-ProRule" id="PRU10141"/>
    </source>
</evidence>
<dbReference type="FunFam" id="1.10.510.10:FF:000571">
    <property type="entry name" value="Maternal embryonic leucine zipper kinase"/>
    <property type="match status" value="1"/>
</dbReference>
<accession>A0A1M2VHK3</accession>
<evidence type="ECO:0000256" key="5">
    <source>
        <dbReference type="SAM" id="MobiDB-lite"/>
    </source>
</evidence>
<feature type="region of interest" description="Disordered" evidence="5">
    <location>
        <begin position="294"/>
        <end position="461"/>
    </location>
</feature>
<dbReference type="SUPFAM" id="SSF58038">
    <property type="entry name" value="SNARE fusion complex"/>
    <property type="match status" value="1"/>
</dbReference>
<dbReference type="SMART" id="SM00220">
    <property type="entry name" value="S_TKc"/>
    <property type="match status" value="1"/>
</dbReference>
<dbReference type="InterPro" id="IPR000719">
    <property type="entry name" value="Prot_kinase_dom"/>
</dbReference>
<keyword evidence="6" id="KW-0812">Transmembrane</keyword>
<feature type="compositionally biased region" description="Low complexity" evidence="5">
    <location>
        <begin position="881"/>
        <end position="912"/>
    </location>
</feature>
<dbReference type="PANTHER" id="PTHR24346:SF110">
    <property type="entry name" value="NON-SPECIFIC SERINE_THREONINE PROTEIN KINASE"/>
    <property type="match status" value="1"/>
</dbReference>
<feature type="domain" description="Protein kinase" evidence="7">
    <location>
        <begin position="45"/>
        <end position="291"/>
    </location>
</feature>
<feature type="compositionally biased region" description="Low complexity" evidence="5">
    <location>
        <begin position="349"/>
        <end position="366"/>
    </location>
</feature>
<dbReference type="InterPro" id="IPR042855">
    <property type="entry name" value="V_SNARE_CC"/>
</dbReference>
<dbReference type="PANTHER" id="PTHR24346">
    <property type="entry name" value="MAP/MICROTUBULE AFFINITY-REGULATING KINASE"/>
    <property type="match status" value="1"/>
</dbReference>
<proteinExistence type="predicted"/>
<dbReference type="InterPro" id="IPR017441">
    <property type="entry name" value="Protein_kinase_ATP_BS"/>
</dbReference>
<keyword evidence="6" id="KW-1133">Transmembrane helix</keyword>
<dbReference type="STRING" id="154538.A0A1M2VHK3"/>
<name>A0A1M2VHK3_TRAPU</name>
<keyword evidence="1 4" id="KW-0547">Nucleotide-binding</keyword>
<dbReference type="OrthoDB" id="504170at2759"/>
<feature type="region of interest" description="Disordered" evidence="5">
    <location>
        <begin position="550"/>
        <end position="1070"/>
    </location>
</feature>
<feature type="compositionally biased region" description="Polar residues" evidence="5">
    <location>
        <begin position="794"/>
        <end position="826"/>
    </location>
</feature>
<dbReference type="Pfam" id="PF00957">
    <property type="entry name" value="Synaptobrevin"/>
    <property type="match status" value="1"/>
</dbReference>
<keyword evidence="3" id="KW-0175">Coiled coil</keyword>
<feature type="transmembrane region" description="Helical" evidence="6">
    <location>
        <begin position="1359"/>
        <end position="1381"/>
    </location>
</feature>
<dbReference type="InterPro" id="IPR011009">
    <property type="entry name" value="Kinase-like_dom_sf"/>
</dbReference>
<dbReference type="Gene3D" id="1.20.5.110">
    <property type="match status" value="1"/>
</dbReference>
<sequence>MAPAAEHRPSGSVSQTQNHKAQLATAYNELGKELSSQKIKVVGNYTLGKVIGEGTYGKVRLGVHRLTGIRVAIKQIPKAMSAALTREIHHHRQLHHPHVTQLYEVIATESNIWLVTELCSGGELFDYLAEKGRLEEDETRVFFGQLCLAVAYVHEKGIVHRDLKLENVLLDERCRVKLGDFGFTREFERGTLLETFCGTTGYAAPEMLMAKKYLGPEVDVWSLGVILYTLLTGTLPFDDDDESVMRDKVIKGEYDDPEWLSDESRALLAGILRVDPTERFTIAQILTHPWFTSGNQLPKRSSSQSSFPILSRPSSPAQLQTTTSLYPQPPSASSASDATFHSASSEFYSSAPTTPDDTSPGSSSPDVQGIHSNASESTLKKLTARQPIPGSSSKPPTVLEEIDTFPDRPHSTPPRSNISRDDSNPKIPPAYPTRTPARTKRRSVSSTLSEHGPNNFEKSNVPLPPQDFSSLLHTPAPLIFSTPLERELLNSMCSLGLDTGQIVHSVLNDACDATGALWWMLKRKTEKRVAEEGASQPSIDTSIVVQEEPVVDIPLETARPEARRDKSHGRSQHRPHTEDARSEASDGTVGRTRDSRMPIPPALMPAHSAPELQLIPATPTAPVTKRPMTPPRNHSPTRLLSPSPSVADSLAGKSLPSTPSGSMKDKDKESQGSKGRKNRSGSVSIMQRATTALEAAGLVRKKSAEAVREERERREREEKEKAEKKNGNGSTEEPRSSHGSGSSKHMKTPPLRAVKDAAMSSTPPPAELNSSQGQMGSPWVIAGKQSPPPDTGSPADTLTSLPSIPSRGNKSAVGNRNRASLLSTFQRWFREDPKGKRKEDPTMAQALAHSNSLNSPGSSPVSMRRVGTVKGRGRGKATVGRSKAQAAARAAKRASMSSRRSSSVNSRRSSTSVQYGVVESPPYSASVSRRRSDPSRRSFGSHTPNSEREEFMSRPSSIHSFINHPRHRKSPSASSAGSIYLGRTASPLPKGAHRRGGSGSSTRVVRQIQMTPTGMNRPPHLRSNSASSAQSRASSRQGSIYDLSETDSRRNSSPHKIAVRRSLDETPRRAHGATTFVAHKRQTPFANPSGNGGYLNSLGRSSWKKSWGLEPPGWQTRAAHPAVEVLAVYPAEMPAGIRDVFSGRQSFSMGDESDWVDEEEESPAYVGGLGQMPSSASSVVTTFVQAETPAPRSVTPRATSKRAATTAVTSLSVGPVPPRANRTKANRSPAGRSSPLPASENVFEGPEPRGGRRQLPPGRAGLAFRGIQEEDEGEEESEPYDPYLPRGGSSSNPAGPAGNAKTAAIQAQIDDTVGIMRENITKVAERGERLDQLQDKTDNLAVSAQGFRRGANRVRKNMWYMRLIIGVAIAIIIVIIVVSVVKATHK</sequence>
<keyword evidence="6" id="KW-0472">Membrane</keyword>
<keyword evidence="9" id="KW-0418">Kinase</keyword>
<gene>
    <name evidence="9" type="ORF">TRAPUB_2116</name>
</gene>
<dbReference type="PRINTS" id="PR00219">
    <property type="entry name" value="SYNAPTOBREVN"/>
</dbReference>
<dbReference type="EMBL" id="MNAD01001225">
    <property type="protein sequence ID" value="OJT07084.1"/>
    <property type="molecule type" value="Genomic_DNA"/>
</dbReference>
<dbReference type="Proteomes" id="UP000184267">
    <property type="component" value="Unassembled WGS sequence"/>
</dbReference>
<reference evidence="9 10" key="1">
    <citation type="submission" date="2016-10" db="EMBL/GenBank/DDBJ databases">
        <title>Genome sequence of the basidiomycete white-rot fungus Trametes pubescens.</title>
        <authorList>
            <person name="Makela M.R."/>
            <person name="Granchi Z."/>
            <person name="Peng M."/>
            <person name="De Vries R.P."/>
            <person name="Grigoriev I."/>
            <person name="Riley R."/>
            <person name="Hilden K."/>
        </authorList>
    </citation>
    <scope>NUCLEOTIDE SEQUENCE [LARGE SCALE GENOMIC DNA]</scope>
    <source>
        <strain evidence="9 10">FBCC735</strain>
    </source>
</reference>
<dbReference type="PROSITE" id="PS00417">
    <property type="entry name" value="SYNAPTOBREVIN"/>
    <property type="match status" value="1"/>
</dbReference>
<dbReference type="GO" id="GO:0035556">
    <property type="term" value="P:intracellular signal transduction"/>
    <property type="evidence" value="ECO:0007669"/>
    <property type="project" value="TreeGrafter"/>
</dbReference>
<dbReference type="SUPFAM" id="SSF56112">
    <property type="entry name" value="Protein kinase-like (PK-like)"/>
    <property type="match status" value="1"/>
</dbReference>
<feature type="compositionally biased region" description="Polar residues" evidence="5">
    <location>
        <begin position="1196"/>
        <end position="1212"/>
    </location>
</feature>
<evidence type="ECO:0000313" key="9">
    <source>
        <dbReference type="EMBL" id="OJT07084.1"/>
    </source>
</evidence>
<dbReference type="InterPro" id="IPR001388">
    <property type="entry name" value="Synaptobrevin-like"/>
</dbReference>
<feature type="compositionally biased region" description="Basic and acidic residues" evidence="5">
    <location>
        <begin position="575"/>
        <end position="584"/>
    </location>
</feature>
<dbReference type="CDD" id="cd15874">
    <property type="entry name" value="R-SNARE_Snc1"/>
    <property type="match status" value="1"/>
</dbReference>
<dbReference type="OMA" id="ATESNIW"/>
<dbReference type="GO" id="GO:0005737">
    <property type="term" value="C:cytoplasm"/>
    <property type="evidence" value="ECO:0007669"/>
    <property type="project" value="TreeGrafter"/>
</dbReference>
<feature type="domain" description="V-SNARE coiled-coil homology" evidence="8">
    <location>
        <begin position="1301"/>
        <end position="1361"/>
    </location>
</feature>
<dbReference type="GO" id="GO:0004674">
    <property type="term" value="F:protein serine/threonine kinase activity"/>
    <property type="evidence" value="ECO:0007669"/>
    <property type="project" value="TreeGrafter"/>
</dbReference>
<dbReference type="PROSITE" id="PS50011">
    <property type="entry name" value="PROTEIN_KINASE_DOM"/>
    <property type="match status" value="1"/>
</dbReference>
<comment type="caution">
    <text evidence="9">The sequence shown here is derived from an EMBL/GenBank/DDBJ whole genome shotgun (WGS) entry which is preliminary data.</text>
</comment>
<evidence type="ECO:0000259" key="7">
    <source>
        <dbReference type="PROSITE" id="PS50011"/>
    </source>
</evidence>
<evidence type="ECO:0000256" key="3">
    <source>
        <dbReference type="PROSITE-ProRule" id="PRU00290"/>
    </source>
</evidence>
<evidence type="ECO:0000259" key="8">
    <source>
        <dbReference type="PROSITE" id="PS50892"/>
    </source>
</evidence>
<feature type="compositionally biased region" description="Polar residues" evidence="5">
    <location>
        <begin position="632"/>
        <end position="646"/>
    </location>
</feature>
<keyword evidence="9" id="KW-0808">Transferase</keyword>
<evidence type="ECO:0000256" key="6">
    <source>
        <dbReference type="SAM" id="Phobius"/>
    </source>
</evidence>
<feature type="binding site" evidence="4">
    <location>
        <position position="74"/>
    </location>
    <ligand>
        <name>ATP</name>
        <dbReference type="ChEBI" id="CHEBI:30616"/>
    </ligand>
</feature>
<feature type="compositionally biased region" description="Basic and acidic residues" evidence="5">
    <location>
        <begin position="702"/>
        <end position="736"/>
    </location>
</feature>
<feature type="compositionally biased region" description="Low complexity" evidence="5">
    <location>
        <begin position="1287"/>
        <end position="1300"/>
    </location>
</feature>
<dbReference type="CDD" id="cd14003">
    <property type="entry name" value="STKc_AMPK-like"/>
    <property type="match status" value="1"/>
</dbReference>
<dbReference type="InterPro" id="IPR008271">
    <property type="entry name" value="Ser/Thr_kinase_AS"/>
</dbReference>
<feature type="region of interest" description="Disordered" evidence="5">
    <location>
        <begin position="1"/>
        <end position="20"/>
    </location>
</feature>
<keyword evidence="10" id="KW-1185">Reference proteome</keyword>
<feature type="compositionally biased region" description="Polar residues" evidence="5">
    <location>
        <begin position="11"/>
        <end position="20"/>
    </location>
</feature>
<feature type="compositionally biased region" description="Basic and acidic residues" evidence="5">
    <location>
        <begin position="828"/>
        <end position="841"/>
    </location>
</feature>
<evidence type="ECO:0000256" key="2">
    <source>
        <dbReference type="ARBA" id="ARBA00022840"/>
    </source>
</evidence>
<dbReference type="Pfam" id="PF00069">
    <property type="entry name" value="Pkinase"/>
    <property type="match status" value="1"/>
</dbReference>
<dbReference type="PROSITE" id="PS00108">
    <property type="entry name" value="PROTEIN_KINASE_ST"/>
    <property type="match status" value="1"/>
</dbReference>
<organism evidence="9 10">
    <name type="scientific">Trametes pubescens</name>
    <name type="common">White-rot fungus</name>
    <dbReference type="NCBI Taxonomy" id="154538"/>
    <lineage>
        <taxon>Eukaryota</taxon>
        <taxon>Fungi</taxon>
        <taxon>Dikarya</taxon>
        <taxon>Basidiomycota</taxon>
        <taxon>Agaricomycotina</taxon>
        <taxon>Agaricomycetes</taxon>
        <taxon>Polyporales</taxon>
        <taxon>Polyporaceae</taxon>
        <taxon>Trametes</taxon>
    </lineage>
</organism>
<protein>
    <submittedName>
        <fullName evidence="9">Serine/threonine-protein kinase MARK2</fullName>
    </submittedName>
</protein>
<evidence type="ECO:0000313" key="10">
    <source>
        <dbReference type="Proteomes" id="UP000184267"/>
    </source>
</evidence>
<feature type="compositionally biased region" description="Polar residues" evidence="5">
    <location>
        <begin position="337"/>
        <end position="348"/>
    </location>
</feature>
<feature type="region of interest" description="Disordered" evidence="5">
    <location>
        <begin position="1187"/>
        <end position="1302"/>
    </location>
</feature>
<feature type="compositionally biased region" description="Polar residues" evidence="5">
    <location>
        <begin position="1000"/>
        <end position="1014"/>
    </location>
</feature>
<dbReference type="PROSITE" id="PS00107">
    <property type="entry name" value="PROTEIN_KINASE_ATP"/>
    <property type="match status" value="1"/>
</dbReference>
<dbReference type="GO" id="GO:0005524">
    <property type="term" value="F:ATP binding"/>
    <property type="evidence" value="ECO:0007669"/>
    <property type="project" value="UniProtKB-UniRule"/>
</dbReference>
<dbReference type="GO" id="GO:0016020">
    <property type="term" value="C:membrane"/>
    <property type="evidence" value="ECO:0007669"/>
    <property type="project" value="InterPro"/>
</dbReference>
<keyword evidence="2 4" id="KW-0067">ATP-binding</keyword>
<evidence type="ECO:0000256" key="1">
    <source>
        <dbReference type="ARBA" id="ARBA00022741"/>
    </source>
</evidence>
<feature type="compositionally biased region" description="Basic residues" evidence="5">
    <location>
        <begin position="565"/>
        <end position="574"/>
    </location>
</feature>
<dbReference type="Gene3D" id="1.10.510.10">
    <property type="entry name" value="Transferase(Phosphotransferase) domain 1"/>
    <property type="match status" value="1"/>
</dbReference>
<dbReference type="GO" id="GO:0016192">
    <property type="term" value="P:vesicle-mediated transport"/>
    <property type="evidence" value="ECO:0007669"/>
    <property type="project" value="InterPro"/>
</dbReference>
<dbReference type="PROSITE" id="PS50892">
    <property type="entry name" value="V_SNARE"/>
    <property type="match status" value="1"/>
</dbReference>
<feature type="compositionally biased region" description="Acidic residues" evidence="5">
    <location>
        <begin position="1269"/>
        <end position="1279"/>
    </location>
</feature>
<feature type="compositionally biased region" description="Low complexity" evidence="5">
    <location>
        <begin position="1022"/>
        <end position="1039"/>
    </location>
</feature>
<feature type="compositionally biased region" description="Polar residues" evidence="5">
    <location>
        <begin position="680"/>
        <end position="690"/>
    </location>
</feature>